<dbReference type="RefSeq" id="WP_174717227.1">
    <property type="nucleotide sequence ID" value="NZ_CP054569.1"/>
</dbReference>
<dbReference type="SUPFAM" id="SSF54593">
    <property type="entry name" value="Glyoxalase/Bleomycin resistance protein/Dihydroxybiphenyl dioxygenase"/>
    <property type="match status" value="1"/>
</dbReference>
<dbReference type="Pfam" id="PF00903">
    <property type="entry name" value="Glyoxalase"/>
    <property type="match status" value="1"/>
</dbReference>
<protein>
    <submittedName>
        <fullName evidence="3">VOC family protein</fullName>
    </submittedName>
</protein>
<dbReference type="EMBL" id="CP054569">
    <property type="protein sequence ID" value="QKQ50359.1"/>
    <property type="molecule type" value="Genomic_DNA"/>
</dbReference>
<sequence>MALDVLELHHHAVRMPLDKVAAMGAFYGNVLGLDTDKGRWEIPGIAGYFLDMGNDCQIHLLGSDGPSPYSQGPGRDPVENHVALAVRDIAEAEAELRRLGVEHWKLDNVAAPELMQLFLRDPVGNLIELHQIGRCRCKRSDRAFADAKAAEGAAPTRGAGLKRRETGHVHRPE</sequence>
<accession>A0A6N0JT25</accession>
<dbReference type="Gene3D" id="3.10.180.10">
    <property type="entry name" value="2,3-Dihydroxybiphenyl 1,2-Dioxygenase, domain 1"/>
    <property type="match status" value="1"/>
</dbReference>
<feature type="domain" description="VOC" evidence="2">
    <location>
        <begin position="7"/>
        <end position="132"/>
    </location>
</feature>
<dbReference type="InterPro" id="IPR004360">
    <property type="entry name" value="Glyas_Fos-R_dOase_dom"/>
</dbReference>
<evidence type="ECO:0000256" key="1">
    <source>
        <dbReference type="SAM" id="MobiDB-lite"/>
    </source>
</evidence>
<gene>
    <name evidence="3" type="ORF">FOC81_28070</name>
</gene>
<evidence type="ECO:0000313" key="4">
    <source>
        <dbReference type="Proteomes" id="UP000509782"/>
    </source>
</evidence>
<feature type="region of interest" description="Disordered" evidence="1">
    <location>
        <begin position="148"/>
        <end position="173"/>
    </location>
</feature>
<dbReference type="InterPro" id="IPR029068">
    <property type="entry name" value="Glyas_Bleomycin-R_OHBP_Dase"/>
</dbReference>
<organism evidence="3 4">
    <name type="scientific">Achromobacter denitrificans</name>
    <name type="common">Alcaligenes denitrificans</name>
    <dbReference type="NCBI Taxonomy" id="32002"/>
    <lineage>
        <taxon>Bacteria</taxon>
        <taxon>Pseudomonadati</taxon>
        <taxon>Pseudomonadota</taxon>
        <taxon>Betaproteobacteria</taxon>
        <taxon>Burkholderiales</taxon>
        <taxon>Alcaligenaceae</taxon>
        <taxon>Achromobacter</taxon>
    </lineage>
</organism>
<proteinExistence type="predicted"/>
<evidence type="ECO:0000313" key="3">
    <source>
        <dbReference type="EMBL" id="QKQ50359.1"/>
    </source>
</evidence>
<name>A0A6N0JT25_ACHDE</name>
<feature type="compositionally biased region" description="Basic and acidic residues" evidence="1">
    <location>
        <begin position="162"/>
        <end position="173"/>
    </location>
</feature>
<evidence type="ECO:0000259" key="2">
    <source>
        <dbReference type="PROSITE" id="PS51819"/>
    </source>
</evidence>
<reference evidence="3 4" key="1">
    <citation type="submission" date="2020-05" db="EMBL/GenBank/DDBJ databases">
        <title>FDA dAtabase for Regulatory Grade micrObial Sequences (FDA-ARGOS): Supporting development and validation of Infectious Disease Dx tests.</title>
        <authorList>
            <person name="Sproer C."/>
            <person name="Gronow S."/>
            <person name="Severitt S."/>
            <person name="Schroder I."/>
            <person name="Tallon L."/>
            <person name="Sadzewicz L."/>
            <person name="Zhao X."/>
            <person name="Vavikolanu K."/>
            <person name="Mehta A."/>
            <person name="Aluvathingal J."/>
            <person name="Nadendla S."/>
            <person name="Myers T."/>
            <person name="Yan Y."/>
            <person name="Sichtig H."/>
        </authorList>
    </citation>
    <scope>NUCLEOTIDE SEQUENCE [LARGE SCALE GENOMIC DNA]</scope>
    <source>
        <strain evidence="3 4">FDAARGOS_787</strain>
    </source>
</reference>
<dbReference type="Proteomes" id="UP000509782">
    <property type="component" value="Chromosome"/>
</dbReference>
<dbReference type="AlphaFoldDB" id="A0A6N0JT25"/>
<dbReference type="PROSITE" id="PS51819">
    <property type="entry name" value="VOC"/>
    <property type="match status" value="1"/>
</dbReference>
<dbReference type="InterPro" id="IPR037523">
    <property type="entry name" value="VOC_core"/>
</dbReference>